<comment type="caution">
    <text evidence="2">The sequence shown here is derived from an EMBL/GenBank/DDBJ whole genome shotgun (WGS) entry which is preliminary data.</text>
</comment>
<dbReference type="EMBL" id="RXHI01000015">
    <property type="protein sequence ID" value="RUA22476.1"/>
    <property type="molecule type" value="Genomic_DNA"/>
</dbReference>
<accession>A0A432JJL3</accession>
<protein>
    <submittedName>
        <fullName evidence="2">Diguanylate cyclase</fullName>
    </submittedName>
</protein>
<dbReference type="InterPro" id="IPR043128">
    <property type="entry name" value="Rev_trsase/Diguanyl_cyclase"/>
</dbReference>
<dbReference type="Pfam" id="PF00990">
    <property type="entry name" value="GGDEF"/>
    <property type="match status" value="1"/>
</dbReference>
<evidence type="ECO:0000313" key="2">
    <source>
        <dbReference type="EMBL" id="RUA22476.1"/>
    </source>
</evidence>
<reference evidence="2" key="1">
    <citation type="submission" date="2018-12" db="EMBL/GenBank/DDBJ databases">
        <authorList>
            <person name="Jadhav K."/>
            <person name="Kushwaha B."/>
            <person name="Jadhav I."/>
        </authorList>
    </citation>
    <scope>NUCLEOTIDE SEQUENCE [LARGE SCALE GENOMIC DNA]</scope>
    <source>
        <strain evidence="2">SBS 10</strain>
    </source>
</reference>
<dbReference type="InterPro" id="IPR052155">
    <property type="entry name" value="Biofilm_reg_signaling"/>
</dbReference>
<dbReference type="InterPro" id="IPR000160">
    <property type="entry name" value="GGDEF_dom"/>
</dbReference>
<dbReference type="Gene3D" id="3.30.70.270">
    <property type="match status" value="1"/>
</dbReference>
<gene>
    <name evidence="2" type="ORF">DSL92_05245</name>
</gene>
<dbReference type="PANTHER" id="PTHR44757">
    <property type="entry name" value="DIGUANYLATE CYCLASE DGCP"/>
    <property type="match status" value="1"/>
</dbReference>
<sequence length="129" mass="14520">MAIRWRFGSDEFVILLPGIKQDDDALNLAERVLARVERAYRVGEHELYLGASVERGFLPTTSTVPWADSTGRHGDVSRQAEGPQRLAMLHGRSTVVKRMALRNELQEAIECGNFEALSIYVDRCAMTAW</sequence>
<proteinExistence type="predicted"/>
<dbReference type="PANTHER" id="PTHR44757:SF2">
    <property type="entry name" value="BIOFILM ARCHITECTURE MAINTENANCE PROTEIN MBAA"/>
    <property type="match status" value="1"/>
</dbReference>
<dbReference type="SUPFAM" id="SSF55073">
    <property type="entry name" value="Nucleotide cyclase"/>
    <property type="match status" value="1"/>
</dbReference>
<dbReference type="AlphaFoldDB" id="A0A432JJL3"/>
<feature type="domain" description="GGDEF" evidence="1">
    <location>
        <begin position="5"/>
        <end position="58"/>
    </location>
</feature>
<name>A0A432JJL3_9GAMM</name>
<evidence type="ECO:0000259" key="1">
    <source>
        <dbReference type="Pfam" id="PF00990"/>
    </source>
</evidence>
<organism evidence="2">
    <name type="scientific">Billgrantia gudaonensis</name>
    <dbReference type="NCBI Taxonomy" id="376427"/>
    <lineage>
        <taxon>Bacteria</taxon>
        <taxon>Pseudomonadati</taxon>
        <taxon>Pseudomonadota</taxon>
        <taxon>Gammaproteobacteria</taxon>
        <taxon>Oceanospirillales</taxon>
        <taxon>Halomonadaceae</taxon>
        <taxon>Billgrantia</taxon>
    </lineage>
</organism>
<dbReference type="InterPro" id="IPR029787">
    <property type="entry name" value="Nucleotide_cyclase"/>
</dbReference>